<sequence length="488" mass="51454">MNKMRLGEMLVQAGKITAAQLDETLKGQAIFGGRFGTNLVEMGYLDELDLAEFLSQKIGVAYAAPAELLDIPPHIIKLIPFDYVKKYKVVPIALNNRKVTLAMVDPTDLHAIDEIAFATGYIIVPVVAAELRIVTAMEKYYGIKREVRYISVEGGSRGRAKHHATHSAAPQPATPAARVVTAVPVPEMPKATLEEWPADLEDEVLDLPMLEELSLEVLDQAETAPAAPAAPAAAAPQAPVAPPAPPASPAPAAAAAAAAAAPAPAATAATATTVAAPAPAAASPAPAPEAPAPPISQPSTQQPTAIAPEPTLLAELYQEEFEEPEQDYSLESVLVGLAEADDRDWIAELITGHLGPQFKRVAFFLLRGGAATGWMARVDNKPVPEFEGLELSLNEPSVLSVVNESKSFFLGPMPPTPGNQAIMEALKGGTPFNNLLVPLLMMGRVVAVLYVGGGSAPLDEKLPEVQKLIAKAAMAFEILILKSKIMMT</sequence>
<dbReference type="FunFam" id="3.30.300.160:FF:000002">
    <property type="entry name" value="Type II secretion system protein E"/>
    <property type="match status" value="1"/>
</dbReference>
<reference evidence="4" key="1">
    <citation type="submission" date="2020-06" db="EMBL/GenBank/DDBJ databases">
        <title>Draft genomic sequecing of Geomonas sp. Red736.</title>
        <authorList>
            <person name="Itoh H."/>
            <person name="Xu Z.X."/>
            <person name="Ushijima N."/>
            <person name="Masuda Y."/>
            <person name="Shiratori Y."/>
            <person name="Senoo K."/>
        </authorList>
    </citation>
    <scope>NUCLEOTIDE SEQUENCE [LARGE SCALE GENOMIC DNA]</scope>
    <source>
        <strain evidence="4">Red736</strain>
    </source>
</reference>
<gene>
    <name evidence="3" type="ORF">GMPD_03690</name>
</gene>
<feature type="region of interest" description="Disordered" evidence="1">
    <location>
        <begin position="226"/>
        <end position="250"/>
    </location>
</feature>
<feature type="compositionally biased region" description="Low complexity" evidence="1">
    <location>
        <begin position="226"/>
        <end position="238"/>
    </location>
</feature>
<dbReference type="InterPro" id="IPR007831">
    <property type="entry name" value="T2SS_GspE_N"/>
</dbReference>
<proteinExistence type="predicted"/>
<comment type="caution">
    <text evidence="3">The sequence shown here is derived from an EMBL/GenBank/DDBJ whole genome shotgun (WGS) entry which is preliminary data.</text>
</comment>
<dbReference type="InterPro" id="IPR037257">
    <property type="entry name" value="T2SS_E_N_sf"/>
</dbReference>
<dbReference type="Pfam" id="PF05157">
    <property type="entry name" value="MshEN"/>
    <property type="match status" value="1"/>
</dbReference>
<accession>A0A6V8MQV8</accession>
<dbReference type="Gene3D" id="3.30.300.160">
    <property type="entry name" value="Type II secretion system, protein E, N-terminal domain"/>
    <property type="match status" value="1"/>
</dbReference>
<dbReference type="Proteomes" id="UP000568888">
    <property type="component" value="Unassembled WGS sequence"/>
</dbReference>
<dbReference type="AlphaFoldDB" id="A0A6V8MQV8"/>
<feature type="compositionally biased region" description="Pro residues" evidence="1">
    <location>
        <begin position="285"/>
        <end position="296"/>
    </location>
</feature>
<feature type="domain" description="Type II secretion system protein GspE N-terminal" evidence="2">
    <location>
        <begin position="66"/>
        <end position="145"/>
    </location>
</feature>
<name>A0A6V8MQV8_9BACT</name>
<evidence type="ECO:0000313" key="3">
    <source>
        <dbReference type="EMBL" id="GFO62450.1"/>
    </source>
</evidence>
<evidence type="ECO:0000259" key="2">
    <source>
        <dbReference type="Pfam" id="PF05157"/>
    </source>
</evidence>
<feature type="region of interest" description="Disordered" evidence="1">
    <location>
        <begin position="279"/>
        <end position="304"/>
    </location>
</feature>
<evidence type="ECO:0000256" key="1">
    <source>
        <dbReference type="SAM" id="MobiDB-lite"/>
    </source>
</evidence>
<protein>
    <recommendedName>
        <fullName evidence="2">Type II secretion system protein GspE N-terminal domain-containing protein</fullName>
    </recommendedName>
</protein>
<organism evidence="3 4">
    <name type="scientific">Geomonas paludis</name>
    <dbReference type="NCBI Taxonomy" id="2740185"/>
    <lineage>
        <taxon>Bacteria</taxon>
        <taxon>Pseudomonadati</taxon>
        <taxon>Thermodesulfobacteriota</taxon>
        <taxon>Desulfuromonadia</taxon>
        <taxon>Geobacterales</taxon>
        <taxon>Geobacteraceae</taxon>
        <taxon>Geomonas</taxon>
    </lineage>
</organism>
<feature type="compositionally biased region" description="Pro residues" evidence="1">
    <location>
        <begin position="239"/>
        <end position="249"/>
    </location>
</feature>
<dbReference type="SUPFAM" id="SSF160246">
    <property type="entry name" value="EspE N-terminal domain-like"/>
    <property type="match status" value="1"/>
</dbReference>
<dbReference type="EMBL" id="BLXY01000001">
    <property type="protein sequence ID" value="GFO62450.1"/>
    <property type="molecule type" value="Genomic_DNA"/>
</dbReference>
<evidence type="ECO:0000313" key="4">
    <source>
        <dbReference type="Proteomes" id="UP000568888"/>
    </source>
</evidence>